<reference evidence="1" key="1">
    <citation type="journal article" date="2019" name="bioRxiv">
        <title>The Genome of the Zebra Mussel, Dreissena polymorpha: A Resource for Invasive Species Research.</title>
        <authorList>
            <person name="McCartney M.A."/>
            <person name="Auch B."/>
            <person name="Kono T."/>
            <person name="Mallez S."/>
            <person name="Zhang Y."/>
            <person name="Obille A."/>
            <person name="Becker A."/>
            <person name="Abrahante J.E."/>
            <person name="Garbe J."/>
            <person name="Badalamenti J.P."/>
            <person name="Herman A."/>
            <person name="Mangelson H."/>
            <person name="Liachko I."/>
            <person name="Sullivan S."/>
            <person name="Sone E.D."/>
            <person name="Koren S."/>
            <person name="Silverstein K.A.T."/>
            <person name="Beckman K.B."/>
            <person name="Gohl D.M."/>
        </authorList>
    </citation>
    <scope>NUCLEOTIDE SEQUENCE</scope>
    <source>
        <strain evidence="1">Duluth1</strain>
        <tissue evidence="1">Whole animal</tissue>
    </source>
</reference>
<dbReference type="AlphaFoldDB" id="A0A9D4LIR8"/>
<dbReference type="EMBL" id="JAIWYP010000003">
    <property type="protein sequence ID" value="KAH3858453.1"/>
    <property type="molecule type" value="Genomic_DNA"/>
</dbReference>
<proteinExistence type="predicted"/>
<evidence type="ECO:0000313" key="1">
    <source>
        <dbReference type="EMBL" id="KAH3858453.1"/>
    </source>
</evidence>
<gene>
    <name evidence="1" type="ORF">DPMN_101076</name>
</gene>
<dbReference type="SUPFAM" id="SSF63829">
    <property type="entry name" value="Calcium-dependent phosphotriesterase"/>
    <property type="match status" value="1"/>
</dbReference>
<protein>
    <submittedName>
        <fullName evidence="1">Uncharacterized protein</fullName>
    </submittedName>
</protein>
<dbReference type="Gene3D" id="2.130.10.10">
    <property type="entry name" value="YVTN repeat-like/Quinoprotein amine dehydrogenase"/>
    <property type="match status" value="1"/>
</dbReference>
<dbReference type="InterPro" id="IPR015943">
    <property type="entry name" value="WD40/YVTN_repeat-like_dom_sf"/>
</dbReference>
<evidence type="ECO:0000313" key="2">
    <source>
        <dbReference type="Proteomes" id="UP000828390"/>
    </source>
</evidence>
<dbReference type="Proteomes" id="UP000828390">
    <property type="component" value="Unassembled WGS sequence"/>
</dbReference>
<accession>A0A9D4LIR8</accession>
<keyword evidence="2" id="KW-1185">Reference proteome</keyword>
<reference evidence="1" key="2">
    <citation type="submission" date="2020-11" db="EMBL/GenBank/DDBJ databases">
        <authorList>
            <person name="McCartney M.A."/>
            <person name="Auch B."/>
            <person name="Kono T."/>
            <person name="Mallez S."/>
            <person name="Becker A."/>
            <person name="Gohl D.M."/>
            <person name="Silverstein K.A.T."/>
            <person name="Koren S."/>
            <person name="Bechman K.B."/>
            <person name="Herman A."/>
            <person name="Abrahante J.E."/>
            <person name="Garbe J."/>
        </authorList>
    </citation>
    <scope>NUCLEOTIDE SEQUENCE</scope>
    <source>
        <strain evidence="1">Duluth1</strain>
        <tissue evidence="1">Whole animal</tissue>
    </source>
</reference>
<sequence length="129" mass="14103">MYDLKLLIAVTTSCCAIGRDGQNIYITGPDCPGLRILDISGNRLTLIEHDDLFSLRGLHVAPDSQVFVCGTGSPTVMQLDREQSRLVKVVDGEIGLSSPRCVVLSNRTSCLIIGQEATHTILVFRVYLK</sequence>
<comment type="caution">
    <text evidence="1">The sequence shown here is derived from an EMBL/GenBank/DDBJ whole genome shotgun (WGS) entry which is preliminary data.</text>
</comment>
<organism evidence="1 2">
    <name type="scientific">Dreissena polymorpha</name>
    <name type="common">Zebra mussel</name>
    <name type="synonym">Mytilus polymorpha</name>
    <dbReference type="NCBI Taxonomy" id="45954"/>
    <lineage>
        <taxon>Eukaryota</taxon>
        <taxon>Metazoa</taxon>
        <taxon>Spiralia</taxon>
        <taxon>Lophotrochozoa</taxon>
        <taxon>Mollusca</taxon>
        <taxon>Bivalvia</taxon>
        <taxon>Autobranchia</taxon>
        <taxon>Heteroconchia</taxon>
        <taxon>Euheterodonta</taxon>
        <taxon>Imparidentia</taxon>
        <taxon>Neoheterodontei</taxon>
        <taxon>Myida</taxon>
        <taxon>Dreissenoidea</taxon>
        <taxon>Dreissenidae</taxon>
        <taxon>Dreissena</taxon>
    </lineage>
</organism>
<name>A0A9D4LIR8_DREPO</name>